<dbReference type="PANTHER" id="PTHR46586:SF3">
    <property type="entry name" value="ANKYRIN REPEAT-CONTAINING PROTEIN"/>
    <property type="match status" value="1"/>
</dbReference>
<dbReference type="Gene3D" id="1.25.40.20">
    <property type="entry name" value="Ankyrin repeat-containing domain"/>
    <property type="match status" value="3"/>
</dbReference>
<dbReference type="PANTHER" id="PTHR46586">
    <property type="entry name" value="ANKYRIN REPEAT-CONTAINING PROTEIN"/>
    <property type="match status" value="1"/>
</dbReference>
<dbReference type="SUPFAM" id="SSF140860">
    <property type="entry name" value="Pseudo ankyrin repeat-like"/>
    <property type="match status" value="1"/>
</dbReference>
<proteinExistence type="predicted"/>
<dbReference type="InterPro" id="IPR052050">
    <property type="entry name" value="SecEffector_AnkRepeat"/>
</dbReference>
<dbReference type="Pfam" id="PF12796">
    <property type="entry name" value="Ank_2"/>
    <property type="match status" value="1"/>
</dbReference>
<dbReference type="EMBL" id="QXFZ01002433">
    <property type="protein sequence ID" value="KAE9077168.1"/>
    <property type="molecule type" value="Genomic_DNA"/>
</dbReference>
<dbReference type="AlphaFoldDB" id="A0A6A3QIN3"/>
<sequence>MPPVLLQVVALVLRYRPSVTCSPVLGALISQFLGPSTNLSLREAASFGSTRLLDWVWDASCTSEASRTPGWSLHNYLRSEPYYHHYQFQEALQVVAKRGELEMLQWLFGHFQGLEVPSEAVTKAAENGHLPVLKYLLEHDQGRGVRHELKEVKVGSDGFADSVPVMPPDWRGPGNVVRWGGHAIRNAVLREHHDIARWLLDNTPHQLDERERNGILEAAVKGGNFELARSLLPLDRGVGEYVSRWMKIAVVEQLMETTDVLKKDQEFAAMMLWNAALEGNLDLVQRIAKLHERKKKKNDEWLERWEWGIGDACKRGDLPMVKWMIEHPTGRGICADIQNGRRHSEYFDDAAAGGHIEVLEYLFTQGFTDLKAHALFNAEREGHLDTVKWLRDRFSSYKEFNSTDYVVEEAAKNGHFEILKFFHDLVPSQHVTGEKKSKRQRTEQTTDWWKRSTEAMNEAASNGHLEVVKWFQATRSVSCSTKAMDGAAGNGHLDMVKWLHENTTAGCTVRAMDVAARNGHLDMVKWLHENTTAGCTTNAMDTAAAKDHLEMCKWLHANRSEGCTVQAVEYSIGHLRLGSWLRSHYPEIQSSDNRLWLYPRNLFDALLFLEANYPKVFTPEFARGTRSDLSYEYSNGSDALVEAWLNEKYPGQPTQEKKFRLWTAL</sequence>
<name>A0A6A3QIN3_9STRA</name>
<reference evidence="1 2" key="1">
    <citation type="submission" date="2018-08" db="EMBL/GenBank/DDBJ databases">
        <title>Genomic investigation of the strawberry pathogen Phytophthora fragariae indicates pathogenicity is determined by transcriptional variation in three key races.</title>
        <authorList>
            <person name="Adams T.M."/>
            <person name="Armitage A.D."/>
            <person name="Sobczyk M.K."/>
            <person name="Bates H.J."/>
            <person name="Dunwell J.M."/>
            <person name="Nellist C.F."/>
            <person name="Harrison R.J."/>
        </authorList>
    </citation>
    <scope>NUCLEOTIDE SEQUENCE [LARGE SCALE GENOMIC DNA]</scope>
    <source>
        <strain evidence="1 2">NOV-71</strain>
    </source>
</reference>
<dbReference type="SUPFAM" id="SSF48403">
    <property type="entry name" value="Ankyrin repeat"/>
    <property type="match status" value="1"/>
</dbReference>
<gene>
    <name evidence="1" type="ORF">PF007_g24346</name>
</gene>
<dbReference type="InterPro" id="IPR002110">
    <property type="entry name" value="Ankyrin_rpt"/>
</dbReference>
<evidence type="ECO:0000313" key="2">
    <source>
        <dbReference type="Proteomes" id="UP000441208"/>
    </source>
</evidence>
<dbReference type="Proteomes" id="UP000441208">
    <property type="component" value="Unassembled WGS sequence"/>
</dbReference>
<dbReference type="InterPro" id="IPR036770">
    <property type="entry name" value="Ankyrin_rpt-contain_sf"/>
</dbReference>
<comment type="caution">
    <text evidence="1">The sequence shown here is derived from an EMBL/GenBank/DDBJ whole genome shotgun (WGS) entry which is preliminary data.</text>
</comment>
<protein>
    <submittedName>
        <fullName evidence="1">Uncharacterized protein</fullName>
    </submittedName>
</protein>
<organism evidence="1 2">
    <name type="scientific">Phytophthora fragariae</name>
    <dbReference type="NCBI Taxonomy" id="53985"/>
    <lineage>
        <taxon>Eukaryota</taxon>
        <taxon>Sar</taxon>
        <taxon>Stramenopiles</taxon>
        <taxon>Oomycota</taxon>
        <taxon>Peronosporomycetes</taxon>
        <taxon>Peronosporales</taxon>
        <taxon>Peronosporaceae</taxon>
        <taxon>Phytophthora</taxon>
    </lineage>
</organism>
<evidence type="ECO:0000313" key="1">
    <source>
        <dbReference type="EMBL" id="KAE9077168.1"/>
    </source>
</evidence>
<accession>A0A6A3QIN3</accession>